<gene>
    <name evidence="4" type="primary">rpo7</name>
    <name evidence="4" type="synonym">rpoE</name>
    <name evidence="6" type="ORF">EYH45_00095</name>
</gene>
<dbReference type="InterPro" id="IPR036898">
    <property type="entry name" value="RNA_pol_Rpb7-like_N_sf"/>
</dbReference>
<evidence type="ECO:0000313" key="7">
    <source>
        <dbReference type="Proteomes" id="UP000608579"/>
    </source>
</evidence>
<dbReference type="EC" id="2.7.7.6" evidence="4"/>
<reference evidence="6" key="1">
    <citation type="journal article" date="2020" name="ISME J.">
        <title>Gammaproteobacteria mediating utilization of methyl-, sulfur- and petroleum organic compounds in deep ocean hydrothermal plumes.</title>
        <authorList>
            <person name="Zhou Z."/>
            <person name="Liu Y."/>
            <person name="Pan J."/>
            <person name="Cron B.R."/>
            <person name="Toner B.M."/>
            <person name="Anantharaman K."/>
            <person name="Breier J.A."/>
            <person name="Dick G.J."/>
            <person name="Li M."/>
        </authorList>
    </citation>
    <scope>NUCLEOTIDE SEQUENCE</scope>
    <source>
        <strain evidence="6">SZUA-1515</strain>
    </source>
</reference>
<dbReference type="EMBL" id="DQVM01000001">
    <property type="protein sequence ID" value="HIQ28945.1"/>
    <property type="molecule type" value="Genomic_DNA"/>
</dbReference>
<evidence type="ECO:0000256" key="4">
    <source>
        <dbReference type="HAMAP-Rule" id="MF_00865"/>
    </source>
</evidence>
<dbReference type="Proteomes" id="UP000608579">
    <property type="component" value="Unassembled WGS sequence"/>
</dbReference>
<keyword evidence="4" id="KW-0963">Cytoplasm</keyword>
<dbReference type="SUPFAM" id="SSF50249">
    <property type="entry name" value="Nucleic acid-binding proteins"/>
    <property type="match status" value="1"/>
</dbReference>
<evidence type="ECO:0000313" key="6">
    <source>
        <dbReference type="EMBL" id="HIQ28945.1"/>
    </source>
</evidence>
<name>A0A832ZTZ0_CALS0</name>
<dbReference type="InterPro" id="IPR005576">
    <property type="entry name" value="Rpb7-like_N"/>
</dbReference>
<evidence type="ECO:0000259" key="5">
    <source>
        <dbReference type="PROSITE" id="PS50126"/>
    </source>
</evidence>
<accession>A0A832ZTZ0</accession>
<dbReference type="NCBIfam" id="NF006333">
    <property type="entry name" value="PRK08563.1"/>
    <property type="match status" value="1"/>
</dbReference>
<comment type="domain">
    <text evidence="4">Forms 2 domains with an elongated structure; Rpo4 packs into the hinge region between the 2 domains.</text>
</comment>
<dbReference type="Gene3D" id="3.30.1490.120">
    <property type="entry name" value="RNA polymerase Rpb7-like, N-terminal domain"/>
    <property type="match status" value="1"/>
</dbReference>
<dbReference type="Pfam" id="PF00575">
    <property type="entry name" value="S1"/>
    <property type="match status" value="1"/>
</dbReference>
<evidence type="ECO:0000256" key="1">
    <source>
        <dbReference type="ARBA" id="ARBA00009307"/>
    </source>
</evidence>
<dbReference type="SMART" id="SM00316">
    <property type="entry name" value="S1"/>
    <property type="match status" value="1"/>
</dbReference>
<dbReference type="InterPro" id="IPR003029">
    <property type="entry name" value="S1_domain"/>
</dbReference>
<dbReference type="InterPro" id="IPR045113">
    <property type="entry name" value="Rpb7-like"/>
</dbReference>
<proteinExistence type="inferred from homology"/>
<comment type="subcellular location">
    <subcellularLocation>
        <location evidence="4">Cytoplasm</location>
    </subcellularLocation>
</comment>
<sequence>MFMIVEVQDTVPVHPKDFGKPLEEVVFNNLRSEYEGILDSELGYVILVTDVRVDPVGYVVPRNGATFHKCVFKLVTYLPEGQEVVMGEVVEITEFGCFIRVGPTDGLLHISQITDDYISYDEKNNVLIGKKTGRKIEVGDEVRARIISVSLTSGTGGKIGLTTRQPMLGKLEWIDAEKKKKEEVKA</sequence>
<dbReference type="GO" id="GO:0003899">
    <property type="term" value="F:DNA-directed RNA polymerase activity"/>
    <property type="evidence" value="ECO:0007669"/>
    <property type="project" value="UniProtKB-UniRule"/>
</dbReference>
<dbReference type="Gene3D" id="2.40.50.140">
    <property type="entry name" value="Nucleic acid-binding proteins"/>
    <property type="match status" value="1"/>
</dbReference>
<comment type="similarity">
    <text evidence="1 4">Belongs to the eukaryotic RPB7/RPC8 RNA polymerase subunit family.</text>
</comment>
<dbReference type="PANTHER" id="PTHR12709">
    <property type="entry name" value="DNA-DIRECTED RNA POLYMERASE II, III"/>
    <property type="match status" value="1"/>
</dbReference>
<dbReference type="AlphaFoldDB" id="A0A832ZTZ0"/>
<dbReference type="CDD" id="cd04460">
    <property type="entry name" value="S1_RpoE"/>
    <property type="match status" value="1"/>
</dbReference>
<dbReference type="NCBIfam" id="TIGR00448">
    <property type="entry name" value="rpoE"/>
    <property type="match status" value="1"/>
</dbReference>
<comment type="function">
    <text evidence="4">DNA-dependent RNA polymerase (RNAP) catalyzes the transcription of DNA into RNA using the four ribonucleoside triphosphates as substrates.</text>
</comment>
<keyword evidence="2 4" id="KW-0240">DNA-directed RNA polymerase</keyword>
<dbReference type="PROSITE" id="PS50126">
    <property type="entry name" value="S1"/>
    <property type="match status" value="1"/>
</dbReference>
<dbReference type="GO" id="GO:0006352">
    <property type="term" value="P:DNA-templated transcription initiation"/>
    <property type="evidence" value="ECO:0007669"/>
    <property type="project" value="InterPro"/>
</dbReference>
<dbReference type="HAMAP" id="MF_00865">
    <property type="entry name" value="RNApol_arch_Rpo7"/>
    <property type="match status" value="1"/>
</dbReference>
<dbReference type="GO" id="GO:0000428">
    <property type="term" value="C:DNA-directed RNA polymerase complex"/>
    <property type="evidence" value="ECO:0007669"/>
    <property type="project" value="UniProtKB-KW"/>
</dbReference>
<dbReference type="InterPro" id="IPR004519">
    <property type="entry name" value="RNAP_E/RPC8"/>
</dbReference>
<keyword evidence="4 6" id="KW-0548">Nucleotidyltransferase</keyword>
<evidence type="ECO:0000256" key="3">
    <source>
        <dbReference type="ARBA" id="ARBA00023163"/>
    </source>
</evidence>
<dbReference type="GO" id="GO:0005737">
    <property type="term" value="C:cytoplasm"/>
    <property type="evidence" value="ECO:0007669"/>
    <property type="project" value="UniProtKB-SubCell"/>
</dbReference>
<dbReference type="SUPFAM" id="SSF88798">
    <property type="entry name" value="N-terminal, heterodimerisation domain of RBP7 (RpoE)"/>
    <property type="match status" value="1"/>
</dbReference>
<comment type="subunit">
    <text evidence="4">Part of the RNA polymerase complex. Forms a stalk with Rpo4 that extends from the main structure.</text>
</comment>
<feature type="domain" description="S1 motif" evidence="5">
    <location>
        <begin position="82"/>
        <end position="164"/>
    </location>
</feature>
<comment type="catalytic activity">
    <reaction evidence="4">
        <text>RNA(n) + a ribonucleoside 5'-triphosphate = RNA(n+1) + diphosphate</text>
        <dbReference type="Rhea" id="RHEA:21248"/>
        <dbReference type="Rhea" id="RHEA-COMP:14527"/>
        <dbReference type="Rhea" id="RHEA-COMP:17342"/>
        <dbReference type="ChEBI" id="CHEBI:33019"/>
        <dbReference type="ChEBI" id="CHEBI:61557"/>
        <dbReference type="ChEBI" id="CHEBI:140395"/>
        <dbReference type="EC" id="2.7.7.6"/>
    </reaction>
</comment>
<dbReference type="InterPro" id="IPR046399">
    <property type="entry name" value="RNApol_Rpo7"/>
</dbReference>
<dbReference type="InterPro" id="IPR012340">
    <property type="entry name" value="NA-bd_OB-fold"/>
</dbReference>
<comment type="caution">
    <text evidence="6">The sequence shown here is derived from an EMBL/GenBank/DDBJ whole genome shotgun (WGS) entry which is preliminary data.</text>
</comment>
<protein>
    <recommendedName>
        <fullName evidence="4">DNA-directed RNA polymerase subunit Rpo7</fullName>
        <ecNumber evidence="4">2.7.7.6</ecNumber>
    </recommendedName>
    <alternativeName>
        <fullName evidence="4">DNA-directed RNA polymerase subunit E</fullName>
    </alternativeName>
</protein>
<dbReference type="GO" id="GO:0003677">
    <property type="term" value="F:DNA binding"/>
    <property type="evidence" value="ECO:0007669"/>
    <property type="project" value="InterPro"/>
</dbReference>
<dbReference type="PANTHER" id="PTHR12709:SF4">
    <property type="entry name" value="DNA-DIRECTED RNA POLYMERASE II SUBUNIT RPB7"/>
    <property type="match status" value="1"/>
</dbReference>
<dbReference type="Pfam" id="PF03876">
    <property type="entry name" value="SHS2_Rpb7-N"/>
    <property type="match status" value="1"/>
</dbReference>
<keyword evidence="4 6" id="KW-0808">Transferase</keyword>
<keyword evidence="3 4" id="KW-0804">Transcription</keyword>
<organism evidence="6 7">
    <name type="scientific">Caldiarchaeum subterraneum</name>
    <dbReference type="NCBI Taxonomy" id="311458"/>
    <lineage>
        <taxon>Archaea</taxon>
        <taxon>Nitrososphaerota</taxon>
        <taxon>Candidatus Caldarchaeales</taxon>
        <taxon>Candidatus Caldarchaeaceae</taxon>
        <taxon>Candidatus Caldarchaeum</taxon>
    </lineage>
</organism>
<evidence type="ECO:0000256" key="2">
    <source>
        <dbReference type="ARBA" id="ARBA00022478"/>
    </source>
</evidence>